<gene>
    <name evidence="3" type="ORF">ACFOYW_10605</name>
</gene>
<evidence type="ECO:0000313" key="3">
    <source>
        <dbReference type="EMBL" id="MFC4243826.1"/>
    </source>
</evidence>
<dbReference type="InterPro" id="IPR051267">
    <property type="entry name" value="STEAP_metalloreductase"/>
</dbReference>
<evidence type="ECO:0000259" key="2">
    <source>
        <dbReference type="Pfam" id="PF03807"/>
    </source>
</evidence>
<dbReference type="PANTHER" id="PTHR14239:SF0">
    <property type="entry name" value="F420-DEPENDENT NADP REDUCTASE"/>
    <property type="match status" value="1"/>
</dbReference>
<dbReference type="RefSeq" id="WP_390228904.1">
    <property type="nucleotide sequence ID" value="NZ_JBHSCN010000005.1"/>
</dbReference>
<evidence type="ECO:0000256" key="1">
    <source>
        <dbReference type="ARBA" id="ARBA00023002"/>
    </source>
</evidence>
<proteinExistence type="predicted"/>
<dbReference type="Proteomes" id="UP001595900">
    <property type="component" value="Unassembled WGS sequence"/>
</dbReference>
<accession>A0ABV8Q670</accession>
<organism evidence="3 4">
    <name type="scientific">Gryllotalpicola reticulitermitis</name>
    <dbReference type="NCBI Taxonomy" id="1184153"/>
    <lineage>
        <taxon>Bacteria</taxon>
        <taxon>Bacillati</taxon>
        <taxon>Actinomycetota</taxon>
        <taxon>Actinomycetes</taxon>
        <taxon>Micrococcales</taxon>
        <taxon>Microbacteriaceae</taxon>
        <taxon>Gryllotalpicola</taxon>
    </lineage>
</organism>
<sequence>MSAESRGISGRSIRTLGILGAGKLGTVLARLAVAAGYDVLIAGSGDPGRIALTIDVFAPGARAVAAAEAARDADAVIVALPLGKYRALPVSELAGKLVIDAMNYWWEVDGVREEFTDPARSTSELVQAFLPDSRVVKAFNHVGYHDLEDEARPSGSPERTAVAIAGNDETDVAAVIGLVDDLGFEPVVIGPLAAGIRLQPGAPAFGADVSADELRTLTVASISPTTPTSQQTELKESSR</sequence>
<evidence type="ECO:0000313" key="4">
    <source>
        <dbReference type="Proteomes" id="UP001595900"/>
    </source>
</evidence>
<dbReference type="PANTHER" id="PTHR14239">
    <property type="entry name" value="DUDULIN-RELATED"/>
    <property type="match status" value="1"/>
</dbReference>
<name>A0ABV8Q670_9MICO</name>
<dbReference type="EMBL" id="JBHSCN010000005">
    <property type="protein sequence ID" value="MFC4243826.1"/>
    <property type="molecule type" value="Genomic_DNA"/>
</dbReference>
<dbReference type="InterPro" id="IPR028939">
    <property type="entry name" value="P5C_Rdtase_cat_N"/>
</dbReference>
<keyword evidence="4" id="KW-1185">Reference proteome</keyword>
<keyword evidence="1" id="KW-0560">Oxidoreductase</keyword>
<dbReference type="Pfam" id="PF03807">
    <property type="entry name" value="F420_oxidored"/>
    <property type="match status" value="1"/>
</dbReference>
<protein>
    <submittedName>
        <fullName evidence="3">NADPH-dependent F420 reductase</fullName>
    </submittedName>
</protein>
<dbReference type="Gene3D" id="3.40.50.720">
    <property type="entry name" value="NAD(P)-binding Rossmann-like Domain"/>
    <property type="match status" value="1"/>
</dbReference>
<comment type="caution">
    <text evidence="3">The sequence shown here is derived from an EMBL/GenBank/DDBJ whole genome shotgun (WGS) entry which is preliminary data.</text>
</comment>
<dbReference type="SUPFAM" id="SSF51735">
    <property type="entry name" value="NAD(P)-binding Rossmann-fold domains"/>
    <property type="match status" value="1"/>
</dbReference>
<reference evidence="4" key="1">
    <citation type="journal article" date="2019" name="Int. J. Syst. Evol. Microbiol.">
        <title>The Global Catalogue of Microorganisms (GCM) 10K type strain sequencing project: providing services to taxonomists for standard genome sequencing and annotation.</title>
        <authorList>
            <consortium name="The Broad Institute Genomics Platform"/>
            <consortium name="The Broad Institute Genome Sequencing Center for Infectious Disease"/>
            <person name="Wu L."/>
            <person name="Ma J."/>
        </authorList>
    </citation>
    <scope>NUCLEOTIDE SEQUENCE [LARGE SCALE GENOMIC DNA]</scope>
    <source>
        <strain evidence="4">CGMCC 1.10363</strain>
    </source>
</reference>
<feature type="domain" description="Pyrroline-5-carboxylate reductase catalytic N-terminal" evidence="2">
    <location>
        <begin position="16"/>
        <end position="104"/>
    </location>
</feature>
<dbReference type="InterPro" id="IPR036291">
    <property type="entry name" value="NAD(P)-bd_dom_sf"/>
</dbReference>